<proteinExistence type="predicted"/>
<feature type="compositionally biased region" description="Polar residues" evidence="1">
    <location>
        <begin position="173"/>
        <end position="184"/>
    </location>
</feature>
<evidence type="ECO:0000256" key="1">
    <source>
        <dbReference type="SAM" id="MobiDB-lite"/>
    </source>
</evidence>
<accession>A0A0K6GFQ7</accession>
<dbReference type="Proteomes" id="UP000044841">
    <property type="component" value="Unassembled WGS sequence"/>
</dbReference>
<evidence type="ECO:0000313" key="2">
    <source>
        <dbReference type="EMBL" id="CUA77219.1"/>
    </source>
</evidence>
<dbReference type="AlphaFoldDB" id="A0A0K6GFQ7"/>
<sequence>MAANVPAPTVISRKSSVLPELRFFNLRLRRWSHPIYVPGRYRHTAVLIPSTREPKLMILGGRDKRGGLSKETILINLRAAFQTLKHHTPLGGSPPEDHGEGIYWSHLAGVVQPLGPYVGSCHATTYNDSVIIFGHVDRTMNEDLPSARPRTCPARGPLRFQPDPRPRLPEPSRTPSSGSDQSDYSGWALTFDGGSASFRELRKLKLRISSEKERVVRLGPRAERPKS</sequence>
<gene>
    <name evidence="2" type="ORF">RSOLAG22IIIB_12624</name>
</gene>
<feature type="region of interest" description="Disordered" evidence="1">
    <location>
        <begin position="144"/>
        <end position="186"/>
    </location>
</feature>
<evidence type="ECO:0000313" key="3">
    <source>
        <dbReference type="Proteomes" id="UP000044841"/>
    </source>
</evidence>
<reference evidence="2 3" key="1">
    <citation type="submission" date="2015-07" db="EMBL/GenBank/DDBJ databases">
        <authorList>
            <person name="Noorani M."/>
        </authorList>
    </citation>
    <scope>NUCLEOTIDE SEQUENCE [LARGE SCALE GENOMIC DNA]</scope>
    <source>
        <strain evidence="2">BBA 69670</strain>
    </source>
</reference>
<dbReference type="EMBL" id="CYGV01001799">
    <property type="protein sequence ID" value="CUA77219.1"/>
    <property type="molecule type" value="Genomic_DNA"/>
</dbReference>
<protein>
    <submittedName>
        <fullName evidence="2">Uncharacterized protein</fullName>
    </submittedName>
</protein>
<name>A0A0K6GFQ7_9AGAM</name>
<organism evidence="2 3">
    <name type="scientific">Rhizoctonia solani</name>
    <dbReference type="NCBI Taxonomy" id="456999"/>
    <lineage>
        <taxon>Eukaryota</taxon>
        <taxon>Fungi</taxon>
        <taxon>Dikarya</taxon>
        <taxon>Basidiomycota</taxon>
        <taxon>Agaricomycotina</taxon>
        <taxon>Agaricomycetes</taxon>
        <taxon>Cantharellales</taxon>
        <taxon>Ceratobasidiaceae</taxon>
        <taxon>Rhizoctonia</taxon>
    </lineage>
</organism>
<keyword evidence="3" id="KW-1185">Reference proteome</keyword>